<evidence type="ECO:0000313" key="6">
    <source>
        <dbReference type="EMBL" id="KAG7391045.1"/>
    </source>
</evidence>
<evidence type="ECO:0000313" key="7">
    <source>
        <dbReference type="Proteomes" id="UP000693981"/>
    </source>
</evidence>
<dbReference type="InterPro" id="IPR031825">
    <property type="entry name" value="RXLR"/>
</dbReference>
<gene>
    <name evidence="6" type="ORF">PHYBOEH_006810</name>
</gene>
<evidence type="ECO:0000256" key="4">
    <source>
        <dbReference type="ARBA" id="ARBA00022729"/>
    </source>
</evidence>
<comment type="domain">
    <text evidence="5">The RxLR-dEER motif acts to carry the protein into the host cell cytoplasm through binding to cell surface phosphatidylinositol-3-phosphate.</text>
</comment>
<feature type="chain" id="PRO_5044963771" description="RxLR effector protein" evidence="5">
    <location>
        <begin position="22"/>
        <end position="196"/>
    </location>
</feature>
<protein>
    <recommendedName>
        <fullName evidence="5">RxLR effector protein</fullName>
    </recommendedName>
</protein>
<evidence type="ECO:0000256" key="1">
    <source>
        <dbReference type="ARBA" id="ARBA00004613"/>
    </source>
</evidence>
<evidence type="ECO:0000256" key="2">
    <source>
        <dbReference type="ARBA" id="ARBA00010400"/>
    </source>
</evidence>
<keyword evidence="3 5" id="KW-0964">Secreted</keyword>
<dbReference type="Pfam" id="PF16810">
    <property type="entry name" value="RXLR"/>
    <property type="match status" value="1"/>
</dbReference>
<feature type="signal peptide" evidence="5">
    <location>
        <begin position="1"/>
        <end position="21"/>
    </location>
</feature>
<comment type="similarity">
    <text evidence="2 5">Belongs to the RxLR effector family.</text>
</comment>
<sequence length="196" mass="21374">MIRSYFLLVLIAVVGIILASGEVHSNNVKTKAEAITTYAPTRGVESEITTAKRSLRAEATTEDDHEDLSLLIFGDSTSTSYNFSSSDEERAFNIADISAKLNAAAQKFKNNPAVLKITSQLKTATDKLKSNPTFIRASEQIKAKTAQIKANPRVIKLQAELKVLQKKVMEIPGVKTTLDYIKNLKKASTPKSSTAS</sequence>
<keyword evidence="4 5" id="KW-0732">Signal</keyword>
<accession>A0A8T1WCU1</accession>
<dbReference type="AlphaFoldDB" id="A0A8T1WCU1"/>
<dbReference type="Proteomes" id="UP000693981">
    <property type="component" value="Unassembled WGS sequence"/>
</dbReference>
<comment type="function">
    <text evidence="5">Effector that suppresses plant defense responses during pathogen infection.</text>
</comment>
<keyword evidence="7" id="KW-1185">Reference proteome</keyword>
<dbReference type="EMBL" id="JAGDFL010000368">
    <property type="protein sequence ID" value="KAG7391045.1"/>
    <property type="molecule type" value="Genomic_DNA"/>
</dbReference>
<evidence type="ECO:0000256" key="5">
    <source>
        <dbReference type="RuleBase" id="RU367124"/>
    </source>
</evidence>
<evidence type="ECO:0000256" key="3">
    <source>
        <dbReference type="ARBA" id="ARBA00022525"/>
    </source>
</evidence>
<proteinExistence type="inferred from homology"/>
<name>A0A8T1WCU1_9STRA</name>
<comment type="subcellular location">
    <subcellularLocation>
        <location evidence="1 5">Secreted</location>
    </subcellularLocation>
</comment>
<organism evidence="6 7">
    <name type="scientific">Phytophthora boehmeriae</name>
    <dbReference type="NCBI Taxonomy" id="109152"/>
    <lineage>
        <taxon>Eukaryota</taxon>
        <taxon>Sar</taxon>
        <taxon>Stramenopiles</taxon>
        <taxon>Oomycota</taxon>
        <taxon>Peronosporomycetes</taxon>
        <taxon>Peronosporales</taxon>
        <taxon>Peronosporaceae</taxon>
        <taxon>Phytophthora</taxon>
    </lineage>
</organism>
<reference evidence="6" key="1">
    <citation type="submission" date="2021-02" db="EMBL/GenBank/DDBJ databases">
        <authorList>
            <person name="Palmer J.M."/>
        </authorList>
    </citation>
    <scope>NUCLEOTIDE SEQUENCE</scope>
    <source>
        <strain evidence="6">SCRP23</strain>
    </source>
</reference>
<comment type="caution">
    <text evidence="6">The sequence shown here is derived from an EMBL/GenBank/DDBJ whole genome shotgun (WGS) entry which is preliminary data.</text>
</comment>